<feature type="domain" description="Zinc finger DksA/TraR C4-type" evidence="6">
    <location>
        <begin position="75"/>
        <end position="109"/>
    </location>
</feature>
<dbReference type="OrthoDB" id="9803742at2"/>
<evidence type="ECO:0000313" key="7">
    <source>
        <dbReference type="EMBL" id="CDK30301.1"/>
    </source>
</evidence>
<proteinExistence type="predicted"/>
<keyword evidence="8" id="KW-1185">Reference proteome</keyword>
<dbReference type="Pfam" id="PF01258">
    <property type="entry name" value="zf-dskA_traR"/>
    <property type="match status" value="1"/>
</dbReference>
<feature type="coiled-coil region" evidence="5">
    <location>
        <begin position="1"/>
        <end position="28"/>
    </location>
</feature>
<dbReference type="PROSITE" id="PS51128">
    <property type="entry name" value="ZF_DKSA_2"/>
    <property type="match status" value="1"/>
</dbReference>
<dbReference type="InterPro" id="IPR000962">
    <property type="entry name" value="Znf_DskA_TraR"/>
</dbReference>
<dbReference type="InterPro" id="IPR037187">
    <property type="entry name" value="DnaK_N"/>
</dbReference>
<evidence type="ECO:0000313" key="8">
    <source>
        <dbReference type="Proteomes" id="UP000018769"/>
    </source>
</evidence>
<dbReference type="AlphaFoldDB" id="V6DIE6"/>
<dbReference type="SUPFAM" id="SSF57716">
    <property type="entry name" value="Glucocorticoid receptor-like (DNA-binding domain)"/>
    <property type="match status" value="1"/>
</dbReference>
<dbReference type="KEGG" id="dpb:BABL1_gene_995"/>
<evidence type="ECO:0000256" key="2">
    <source>
        <dbReference type="ARBA" id="ARBA00022771"/>
    </source>
</evidence>
<name>V6DIE6_9BACT</name>
<dbReference type="GO" id="GO:0008270">
    <property type="term" value="F:zinc ion binding"/>
    <property type="evidence" value="ECO:0007669"/>
    <property type="project" value="UniProtKB-KW"/>
</dbReference>
<dbReference type="Gene3D" id="1.20.120.910">
    <property type="entry name" value="DksA, coiled-coil domain"/>
    <property type="match status" value="1"/>
</dbReference>
<keyword evidence="5" id="KW-0175">Coiled coil</keyword>
<dbReference type="Proteomes" id="UP000018769">
    <property type="component" value="Chromosome I"/>
</dbReference>
<dbReference type="EMBL" id="HG793133">
    <property type="protein sequence ID" value="CDK30301.1"/>
    <property type="molecule type" value="Genomic_DNA"/>
</dbReference>
<reference evidence="7 8" key="1">
    <citation type="journal article" date="2015" name="Biol. Direct">
        <title>Babela massiliensis, a representative of a widespread bacterial phylum with unusual adaptations to parasitism in amoebae.</title>
        <authorList>
            <person name="Pagnier I."/>
            <person name="Yutin N."/>
            <person name="Croce O."/>
            <person name="Makarova K.S."/>
            <person name="Wolf Y.I."/>
            <person name="Benamar S."/>
            <person name="Raoult D."/>
            <person name="Koonin E.V."/>
            <person name="La Scola B."/>
        </authorList>
    </citation>
    <scope>NUCLEOTIDE SEQUENCE [LARGE SCALE GENOMIC DNA]</scope>
    <source>
        <strain evidence="8">BABL1</strain>
    </source>
</reference>
<organism evidence="7 8">
    <name type="scientific">Candidatus Babela massiliensis</name>
    <dbReference type="NCBI Taxonomy" id="673862"/>
    <lineage>
        <taxon>Bacteria</taxon>
        <taxon>Candidatus Babelota</taxon>
        <taxon>Candidatus Babeliae</taxon>
        <taxon>Candidatus Babeliales</taxon>
        <taxon>Candidatus Babeliaceae</taxon>
        <taxon>Candidatus Babela</taxon>
    </lineage>
</organism>
<dbReference type="eggNOG" id="COG1734">
    <property type="taxonomic scope" value="Bacteria"/>
</dbReference>
<dbReference type="STRING" id="673862.BABL1_gene_995"/>
<protein>
    <submittedName>
        <fullName evidence="7">DnaK suppressor protein</fullName>
    </submittedName>
</protein>
<feature type="zinc finger region" description="dksA C4-type" evidence="4">
    <location>
        <begin position="80"/>
        <end position="104"/>
    </location>
</feature>
<sequence length="114" mass="13021">MSNLETIKKKLILRKEELENGLSRLYKEKVSEDIVQDTADQALTSSLEDIKISLHNTELDEYKMILKALDMIEKGTYGICVDCGKPISEKRLLLFPNSTRCLICQEALEERESA</sequence>
<dbReference type="SUPFAM" id="SSF109635">
    <property type="entry name" value="DnaK suppressor protein DksA, alpha-hairpin domain"/>
    <property type="match status" value="1"/>
</dbReference>
<evidence type="ECO:0000259" key="6">
    <source>
        <dbReference type="Pfam" id="PF01258"/>
    </source>
</evidence>
<evidence type="ECO:0000256" key="1">
    <source>
        <dbReference type="ARBA" id="ARBA00022723"/>
    </source>
</evidence>
<keyword evidence="2" id="KW-0863">Zinc-finger</keyword>
<keyword evidence="1" id="KW-0479">Metal-binding</keyword>
<gene>
    <name evidence="7" type="ORF">BABL1_gene_995</name>
</gene>
<dbReference type="RefSeq" id="WP_023791239.1">
    <property type="nucleotide sequence ID" value="NC_023003.1"/>
</dbReference>
<accession>V6DIE6</accession>
<evidence type="ECO:0000256" key="3">
    <source>
        <dbReference type="ARBA" id="ARBA00022833"/>
    </source>
</evidence>
<evidence type="ECO:0000256" key="5">
    <source>
        <dbReference type="SAM" id="Coils"/>
    </source>
</evidence>
<keyword evidence="3" id="KW-0862">Zinc</keyword>
<dbReference type="PANTHER" id="PTHR33823:SF4">
    <property type="entry name" value="GENERAL STRESS PROTEIN 16O"/>
    <property type="match status" value="1"/>
</dbReference>
<evidence type="ECO:0000256" key="4">
    <source>
        <dbReference type="PROSITE-ProRule" id="PRU00510"/>
    </source>
</evidence>
<dbReference type="PANTHER" id="PTHR33823">
    <property type="entry name" value="RNA POLYMERASE-BINDING TRANSCRIPTION FACTOR DKSA-RELATED"/>
    <property type="match status" value="1"/>
</dbReference>
<dbReference type="HOGENOM" id="CLU_043144_4_3_7"/>